<feature type="transmembrane region" description="Helical" evidence="1">
    <location>
        <begin position="12"/>
        <end position="29"/>
    </location>
</feature>
<dbReference type="Proteomes" id="UP000245934">
    <property type="component" value="Unassembled WGS sequence"/>
</dbReference>
<keyword evidence="1" id="KW-1133">Transmembrane helix</keyword>
<dbReference type="RefSeq" id="WP_109941651.1">
    <property type="nucleotide sequence ID" value="NZ_CP176366.1"/>
</dbReference>
<name>A0A2V2MZI8_9EURY</name>
<dbReference type="InterPro" id="IPR058288">
    <property type="entry name" value="DUF7982"/>
</dbReference>
<gene>
    <name evidence="3" type="ORF">DLD82_13475</name>
</gene>
<sequence>MNVKNKDRNITASLVLILSAGLLFIITWISGRNDLTNATVIISALILFLTGLIIFTFQKNSLVEGEWASLFHVQETINLSRITSDLGIMGHAIFIPETEEKTKIIFQFIPVSTYKKGELTGDSFVTGTGGTGLLIDPSGKPLKEYLDKKLKLHIPDNDDEIFSLIREIIEETLELTEKTLVQKTGESFIISLQGFQMINGCFAIHEESPACCLINPCPISSLIGMILAEGKNQPFTLERCSPKKKNNSVELVYSPVKID</sequence>
<dbReference type="EMBL" id="QGMZ01000030">
    <property type="protein sequence ID" value="PWR71755.1"/>
    <property type="molecule type" value="Genomic_DNA"/>
</dbReference>
<evidence type="ECO:0000313" key="4">
    <source>
        <dbReference type="Proteomes" id="UP000245934"/>
    </source>
</evidence>
<dbReference type="AlphaFoldDB" id="A0A2V2MZI8"/>
<reference evidence="3 4" key="1">
    <citation type="submission" date="2018-05" db="EMBL/GenBank/DDBJ databases">
        <title>Draft genome of Methanospirillum stamsii Pt1.</title>
        <authorList>
            <person name="Dueholm M.S."/>
            <person name="Nielsen P.H."/>
            <person name="Bakmann L.F."/>
            <person name="Otzen D.E."/>
        </authorList>
    </citation>
    <scope>NUCLEOTIDE SEQUENCE [LARGE SCALE GENOMIC DNA]</scope>
    <source>
        <strain evidence="3 4">Pt1</strain>
    </source>
</reference>
<evidence type="ECO:0000259" key="2">
    <source>
        <dbReference type="Pfam" id="PF25939"/>
    </source>
</evidence>
<feature type="transmembrane region" description="Helical" evidence="1">
    <location>
        <begin position="35"/>
        <end position="57"/>
    </location>
</feature>
<evidence type="ECO:0000256" key="1">
    <source>
        <dbReference type="SAM" id="Phobius"/>
    </source>
</evidence>
<proteinExistence type="predicted"/>
<dbReference type="Pfam" id="PF25939">
    <property type="entry name" value="DUF7982"/>
    <property type="match status" value="1"/>
</dbReference>
<keyword evidence="4" id="KW-1185">Reference proteome</keyword>
<feature type="domain" description="DUF7982" evidence="2">
    <location>
        <begin position="75"/>
        <end position="241"/>
    </location>
</feature>
<organism evidence="3 4">
    <name type="scientific">Methanospirillum stamsii</name>
    <dbReference type="NCBI Taxonomy" id="1277351"/>
    <lineage>
        <taxon>Archaea</taxon>
        <taxon>Methanobacteriati</taxon>
        <taxon>Methanobacteriota</taxon>
        <taxon>Stenosarchaea group</taxon>
        <taxon>Methanomicrobia</taxon>
        <taxon>Methanomicrobiales</taxon>
        <taxon>Methanospirillaceae</taxon>
        <taxon>Methanospirillum</taxon>
    </lineage>
</organism>
<keyword evidence="1" id="KW-0812">Transmembrane</keyword>
<dbReference type="OrthoDB" id="148221at2157"/>
<keyword evidence="1" id="KW-0472">Membrane</keyword>
<protein>
    <recommendedName>
        <fullName evidence="2">DUF7982 domain-containing protein</fullName>
    </recommendedName>
</protein>
<dbReference type="GeneID" id="97610999"/>
<evidence type="ECO:0000313" key="3">
    <source>
        <dbReference type="EMBL" id="PWR71755.1"/>
    </source>
</evidence>
<accession>A0A2V2MZI8</accession>
<comment type="caution">
    <text evidence="3">The sequence shown here is derived from an EMBL/GenBank/DDBJ whole genome shotgun (WGS) entry which is preliminary data.</text>
</comment>